<dbReference type="PROSITE" id="PS50883">
    <property type="entry name" value="EAL"/>
    <property type="match status" value="1"/>
</dbReference>
<dbReference type="SUPFAM" id="SSF55785">
    <property type="entry name" value="PYP-like sensor domain (PAS domain)"/>
    <property type="match status" value="1"/>
</dbReference>
<evidence type="ECO:0000259" key="1">
    <source>
        <dbReference type="PROSITE" id="PS50112"/>
    </source>
</evidence>
<accession>A0ABQ1FP55</accession>
<dbReference type="Gene3D" id="3.20.20.450">
    <property type="entry name" value="EAL domain"/>
    <property type="match status" value="1"/>
</dbReference>
<reference evidence="6" key="1">
    <citation type="journal article" date="2019" name="Int. J. Syst. Evol. Microbiol.">
        <title>The Global Catalogue of Microorganisms (GCM) 10K type strain sequencing project: providing services to taxonomists for standard genome sequencing and annotation.</title>
        <authorList>
            <consortium name="The Broad Institute Genomics Platform"/>
            <consortium name="The Broad Institute Genome Sequencing Center for Infectious Disease"/>
            <person name="Wu L."/>
            <person name="Ma J."/>
        </authorList>
    </citation>
    <scope>NUCLEOTIDE SEQUENCE [LARGE SCALE GENOMIC DNA]</scope>
    <source>
        <strain evidence="6">CGMCC 1.15044</strain>
    </source>
</reference>
<protein>
    <recommendedName>
        <fullName evidence="7">EAL domain-containing protein</fullName>
    </recommendedName>
</protein>
<feature type="domain" description="GGDEF" evidence="4">
    <location>
        <begin position="175"/>
        <end position="311"/>
    </location>
</feature>
<dbReference type="RefSeq" id="WP_229752479.1">
    <property type="nucleotide sequence ID" value="NZ_BMHF01000001.1"/>
</dbReference>
<feature type="domain" description="PAS" evidence="1">
    <location>
        <begin position="15"/>
        <end position="88"/>
    </location>
</feature>
<dbReference type="PROSITE" id="PS50113">
    <property type="entry name" value="PAC"/>
    <property type="match status" value="1"/>
</dbReference>
<organism evidence="5 6">
    <name type="scientific">Paenibacillus physcomitrellae</name>
    <dbReference type="NCBI Taxonomy" id="1619311"/>
    <lineage>
        <taxon>Bacteria</taxon>
        <taxon>Bacillati</taxon>
        <taxon>Bacillota</taxon>
        <taxon>Bacilli</taxon>
        <taxon>Bacillales</taxon>
        <taxon>Paenibacillaceae</taxon>
        <taxon>Paenibacillus</taxon>
    </lineage>
</organism>
<dbReference type="Pfam" id="PF00563">
    <property type="entry name" value="EAL"/>
    <property type="match status" value="1"/>
</dbReference>
<dbReference type="PROSITE" id="PS50112">
    <property type="entry name" value="PAS"/>
    <property type="match status" value="1"/>
</dbReference>
<dbReference type="Gene3D" id="3.30.450.20">
    <property type="entry name" value="PAS domain"/>
    <property type="match status" value="1"/>
</dbReference>
<dbReference type="SMART" id="SM00267">
    <property type="entry name" value="GGDEF"/>
    <property type="match status" value="1"/>
</dbReference>
<dbReference type="InterPro" id="IPR043128">
    <property type="entry name" value="Rev_trsase/Diguanyl_cyclase"/>
</dbReference>
<name>A0ABQ1FP55_9BACL</name>
<dbReference type="Proteomes" id="UP000609323">
    <property type="component" value="Unassembled WGS sequence"/>
</dbReference>
<dbReference type="InterPro" id="IPR035919">
    <property type="entry name" value="EAL_sf"/>
</dbReference>
<sequence>MEDRLHLEDPEAFLTASEFMKAIERMGIGLIVTNPNLPDNPVIYVNQGFTRLTGYEAEEILMRSCRYLQGPDTSTEALKVVKQAQLEQRAETVTLKNYRKDGSYFWNQLTISPVFGESGELMYFIGLQFDITQEVEEREKSSMRIRELAFFDPLTGLLNMSRFKLELERELQEGHHCAIIRINIDRFRYLNESYGDKAGDRLLLEAAERMKRLLGPDGILCRSFADNFIVLLKPQDCSRYNIHNQALMLAEALHKPYFIKKEEVRLSFSFGISMYPEHAEEGPLLLNYADLALKKSKQASVGEPYWFEYSLLDEIHKRIEIEKKLPKALEHGEFELYFQPKGNISSTPSLAGLEVLLRWNDPDQGMVPPMEFIPVAEENGFIIRLGEWVLRESCRLAKRWQDEGYPKVTISVNVSAVQFRHPQFIDVVENALRDSGLEPGYLELEVTETMLNDPVVIKEKLERLRSQGIKISIDDFGTGYSSIHYLKTLPIDILKIDKSFVQETPLSEQDSTLLVSIIQLGKSFGLTVLAEGVESKSQLEFLAGSGCDLIQGYYYSRPLNRAAMEQMFKDSMNSGLIAGLS</sequence>
<evidence type="ECO:0000313" key="6">
    <source>
        <dbReference type="Proteomes" id="UP000609323"/>
    </source>
</evidence>
<dbReference type="PANTHER" id="PTHR44757:SF2">
    <property type="entry name" value="BIOFILM ARCHITECTURE MAINTENANCE PROTEIN MBAA"/>
    <property type="match status" value="1"/>
</dbReference>
<dbReference type="Gene3D" id="3.30.70.270">
    <property type="match status" value="1"/>
</dbReference>
<feature type="domain" description="PAC" evidence="2">
    <location>
        <begin position="91"/>
        <end position="143"/>
    </location>
</feature>
<gene>
    <name evidence="5" type="ORF">GCM10010917_03110</name>
</gene>
<dbReference type="CDD" id="cd01949">
    <property type="entry name" value="GGDEF"/>
    <property type="match status" value="1"/>
</dbReference>
<proteinExistence type="predicted"/>
<dbReference type="SMART" id="SM00052">
    <property type="entry name" value="EAL"/>
    <property type="match status" value="1"/>
</dbReference>
<dbReference type="PROSITE" id="PS50887">
    <property type="entry name" value="GGDEF"/>
    <property type="match status" value="1"/>
</dbReference>
<keyword evidence="6" id="KW-1185">Reference proteome</keyword>
<evidence type="ECO:0000259" key="4">
    <source>
        <dbReference type="PROSITE" id="PS50887"/>
    </source>
</evidence>
<dbReference type="InterPro" id="IPR001633">
    <property type="entry name" value="EAL_dom"/>
</dbReference>
<evidence type="ECO:0000313" key="5">
    <source>
        <dbReference type="EMBL" id="GGA21761.1"/>
    </source>
</evidence>
<dbReference type="InterPro" id="IPR000014">
    <property type="entry name" value="PAS"/>
</dbReference>
<dbReference type="InterPro" id="IPR001610">
    <property type="entry name" value="PAC"/>
</dbReference>
<dbReference type="CDD" id="cd01948">
    <property type="entry name" value="EAL"/>
    <property type="match status" value="1"/>
</dbReference>
<dbReference type="NCBIfam" id="TIGR00254">
    <property type="entry name" value="GGDEF"/>
    <property type="match status" value="1"/>
</dbReference>
<comment type="caution">
    <text evidence="5">The sequence shown here is derived from an EMBL/GenBank/DDBJ whole genome shotgun (WGS) entry which is preliminary data.</text>
</comment>
<evidence type="ECO:0000259" key="3">
    <source>
        <dbReference type="PROSITE" id="PS50883"/>
    </source>
</evidence>
<dbReference type="EMBL" id="BMHF01000001">
    <property type="protein sequence ID" value="GGA21761.1"/>
    <property type="molecule type" value="Genomic_DNA"/>
</dbReference>
<dbReference type="Pfam" id="PF13426">
    <property type="entry name" value="PAS_9"/>
    <property type="match status" value="1"/>
</dbReference>
<dbReference type="InterPro" id="IPR000700">
    <property type="entry name" value="PAS-assoc_C"/>
</dbReference>
<feature type="domain" description="EAL" evidence="3">
    <location>
        <begin position="318"/>
        <end position="572"/>
    </location>
</feature>
<dbReference type="NCBIfam" id="TIGR00229">
    <property type="entry name" value="sensory_box"/>
    <property type="match status" value="1"/>
</dbReference>
<evidence type="ECO:0000259" key="2">
    <source>
        <dbReference type="PROSITE" id="PS50113"/>
    </source>
</evidence>
<dbReference type="InterPro" id="IPR035965">
    <property type="entry name" value="PAS-like_dom_sf"/>
</dbReference>
<evidence type="ECO:0008006" key="7">
    <source>
        <dbReference type="Google" id="ProtNLM"/>
    </source>
</evidence>
<dbReference type="PANTHER" id="PTHR44757">
    <property type="entry name" value="DIGUANYLATE CYCLASE DGCP"/>
    <property type="match status" value="1"/>
</dbReference>
<dbReference type="InterPro" id="IPR029787">
    <property type="entry name" value="Nucleotide_cyclase"/>
</dbReference>
<dbReference type="InterPro" id="IPR052155">
    <property type="entry name" value="Biofilm_reg_signaling"/>
</dbReference>
<dbReference type="SUPFAM" id="SSF141868">
    <property type="entry name" value="EAL domain-like"/>
    <property type="match status" value="1"/>
</dbReference>
<dbReference type="SUPFAM" id="SSF55073">
    <property type="entry name" value="Nucleotide cyclase"/>
    <property type="match status" value="1"/>
</dbReference>
<dbReference type="SMART" id="SM00086">
    <property type="entry name" value="PAC"/>
    <property type="match status" value="1"/>
</dbReference>
<dbReference type="Pfam" id="PF00990">
    <property type="entry name" value="GGDEF"/>
    <property type="match status" value="1"/>
</dbReference>
<dbReference type="CDD" id="cd00130">
    <property type="entry name" value="PAS"/>
    <property type="match status" value="1"/>
</dbReference>
<dbReference type="InterPro" id="IPR000160">
    <property type="entry name" value="GGDEF_dom"/>
</dbReference>